<reference evidence="1" key="1">
    <citation type="journal article" date="2007" name="PLoS ONE">
        <title>Complete mitochondrial genome sequence of three tetrahymena species reveals mutation hot spots and accelerated nonsynonymous substitutions in Ymf genes.</title>
        <authorList>
            <person name="Moradian M.M."/>
            <person name="Beglaryan D."/>
            <person name="Skozylas J.M."/>
            <person name="Kerikorian V."/>
        </authorList>
    </citation>
    <scope>NUCLEOTIDE SEQUENCE</scope>
    <source>
        <strain evidence="1">RP</strain>
    </source>
</reference>
<sequence length="101" mass="12093">MLRKKKIKLLKNKYKQIYIVNNKIKHIILKSIFFNRNIKTQIRAFSYLKLNSLKLLNLKYHKICKFSSYSKSINKFLGLGRHEVNRKAILGKLQNINVNSW</sequence>
<dbReference type="GeneID" id="4271481"/>
<dbReference type="SUPFAM" id="SSF57716">
    <property type="entry name" value="Glucocorticoid receptor-like (DNA-binding domain)"/>
    <property type="match status" value="1"/>
</dbReference>
<dbReference type="EMBL" id="DQ927304">
    <property type="protein sequence ID" value="ABI51682.1"/>
    <property type="molecule type" value="Genomic_DNA"/>
</dbReference>
<dbReference type="RefSeq" id="YP_740773.1">
    <property type="nucleotide sequence ID" value="NC_008338.1"/>
</dbReference>
<organism evidence="1">
    <name type="scientific">Tetrahymena paravorax</name>
    <dbReference type="NCBI Taxonomy" id="5905"/>
    <lineage>
        <taxon>Eukaryota</taxon>
        <taxon>Sar</taxon>
        <taxon>Alveolata</taxon>
        <taxon>Ciliophora</taxon>
        <taxon>Intramacronucleata</taxon>
        <taxon>Oligohymenophorea</taxon>
        <taxon>Hymenostomatida</taxon>
        <taxon>Tetrahymenina</taxon>
        <taxon>Tetrahymenidae</taxon>
        <taxon>Tetrahymena</taxon>
    </lineage>
</organism>
<keyword evidence="1" id="KW-0496">Mitochondrion</keyword>
<keyword evidence="1" id="KW-0689">Ribosomal protein</keyword>
<name>Q09F69_TETPR</name>
<dbReference type="GO" id="GO:0005840">
    <property type="term" value="C:ribosome"/>
    <property type="evidence" value="ECO:0007669"/>
    <property type="project" value="UniProtKB-KW"/>
</dbReference>
<evidence type="ECO:0000313" key="1">
    <source>
        <dbReference type="EMBL" id="ABI51682.1"/>
    </source>
</evidence>
<proteinExistence type="predicted"/>
<protein>
    <submittedName>
        <fullName evidence="1">Ribosomal protein S14</fullName>
    </submittedName>
</protein>
<geneLocation type="mitochondrion" evidence="1"/>
<accession>Q09F69</accession>
<dbReference type="AlphaFoldDB" id="Q09F69"/>
<keyword evidence="1" id="KW-0687">Ribonucleoprotein</keyword>
<gene>
    <name evidence="1" type="primary">rps14</name>
</gene>